<gene>
    <name evidence="1" type="ORF">K0H07_24955</name>
</gene>
<organism evidence="1 2">
    <name type="scientific">Bacteroides thetaiotaomicron</name>
    <dbReference type="NCBI Taxonomy" id="818"/>
    <lineage>
        <taxon>Bacteria</taxon>
        <taxon>Pseudomonadati</taxon>
        <taxon>Bacteroidota</taxon>
        <taxon>Bacteroidia</taxon>
        <taxon>Bacteroidales</taxon>
        <taxon>Bacteroidaceae</taxon>
        <taxon>Bacteroides</taxon>
    </lineage>
</organism>
<proteinExistence type="predicted"/>
<dbReference type="EMBL" id="JAHYQA010000024">
    <property type="protein sequence ID" value="MCE9240392.1"/>
    <property type="molecule type" value="Genomic_DNA"/>
</dbReference>
<evidence type="ECO:0000313" key="1">
    <source>
        <dbReference type="EMBL" id="MCE9240392.1"/>
    </source>
</evidence>
<name>A0AAW4ZEE4_BACT4</name>
<evidence type="ECO:0008006" key="3">
    <source>
        <dbReference type="Google" id="ProtNLM"/>
    </source>
</evidence>
<dbReference type="AlphaFoldDB" id="A0AAW4ZEE4"/>
<dbReference type="RefSeq" id="WP_217741584.1">
    <property type="nucleotide sequence ID" value="NZ_BAABZI010000009.1"/>
</dbReference>
<comment type="caution">
    <text evidence="1">The sequence shown here is derived from an EMBL/GenBank/DDBJ whole genome shotgun (WGS) entry which is preliminary data.</text>
</comment>
<evidence type="ECO:0000313" key="2">
    <source>
        <dbReference type="Proteomes" id="UP001200544"/>
    </source>
</evidence>
<sequence length="178" mass="20433">MKRITFLLNISIIVITVMVLGSCSQEEYLYEDEITPNEKLLNLQAPSGEYLAENIDALKERLAFIIEEGHEESKDFEIVSIEYDTLSVGFFAEIEYKTKDGIESNLIITNKKGISMPKVKTRREDGSEESETVTYKCKKAANNKCKACRLVKYENHNQVHCWCDNGNSEGCELYKYTY</sequence>
<dbReference type="Proteomes" id="UP001200544">
    <property type="component" value="Unassembled WGS sequence"/>
</dbReference>
<accession>A0AAW4ZEE4</accession>
<reference evidence="1" key="1">
    <citation type="submission" date="2021-07" db="EMBL/GenBank/DDBJ databases">
        <title>Comparative genomics of Bacteroides fragilis group isolates reveals species-dependent resistance mechanisms and validates clinical tools for resistance prediction.</title>
        <authorList>
            <person name="Wallace M.J."/>
            <person name="Jean S."/>
            <person name="Wallace M.A."/>
            <person name="Carey-Ann B.D."/>
            <person name="Dantas G."/>
        </authorList>
    </citation>
    <scope>NUCLEOTIDE SEQUENCE</scope>
    <source>
        <strain evidence="1">BJH_160</strain>
    </source>
</reference>
<protein>
    <recommendedName>
        <fullName evidence="3">Lipoprotein</fullName>
    </recommendedName>
</protein>
<dbReference type="PROSITE" id="PS51257">
    <property type="entry name" value="PROKAR_LIPOPROTEIN"/>
    <property type="match status" value="1"/>
</dbReference>